<dbReference type="Gene3D" id="2.60.40.4270">
    <property type="entry name" value="Listeria-Bacteroides repeat domain"/>
    <property type="match status" value="1"/>
</dbReference>
<dbReference type="EMBL" id="CP071444">
    <property type="protein sequence ID" value="QSX09259.1"/>
    <property type="molecule type" value="Genomic_DNA"/>
</dbReference>
<keyword evidence="4" id="KW-1185">Reference proteome</keyword>
<dbReference type="Pfam" id="PF09479">
    <property type="entry name" value="Flg_new"/>
    <property type="match status" value="1"/>
</dbReference>
<evidence type="ECO:0000256" key="1">
    <source>
        <dbReference type="ARBA" id="ARBA00004196"/>
    </source>
</evidence>
<accession>A0A975AI36</accession>
<gene>
    <name evidence="3" type="ORF">J0B03_04130</name>
</gene>
<dbReference type="KEGG" id="alka:J0B03_04130"/>
<evidence type="ECO:0000313" key="4">
    <source>
        <dbReference type="Proteomes" id="UP000663499"/>
    </source>
</evidence>
<dbReference type="AlphaFoldDB" id="A0A975AI36"/>
<name>A0A975AI36_9FIRM</name>
<dbReference type="GO" id="GO:0030313">
    <property type="term" value="C:cell envelope"/>
    <property type="evidence" value="ECO:0007669"/>
    <property type="project" value="UniProtKB-SubCell"/>
</dbReference>
<reference evidence="3" key="1">
    <citation type="submission" date="2021-03" db="EMBL/GenBank/DDBJ databases">
        <title>Alkalibacter marinus sp. nov., isolated from tidal flat sediment.</title>
        <authorList>
            <person name="Namirimu T."/>
            <person name="Yang J.-A."/>
            <person name="Yang S.-H."/>
            <person name="Kim Y.-J."/>
            <person name="Kwon K.K."/>
        </authorList>
    </citation>
    <scope>NUCLEOTIDE SEQUENCE</scope>
    <source>
        <strain evidence="3">ES005</strain>
    </source>
</reference>
<dbReference type="RefSeq" id="WP_207300598.1">
    <property type="nucleotide sequence ID" value="NZ_CP071444.1"/>
</dbReference>
<dbReference type="Proteomes" id="UP000663499">
    <property type="component" value="Chromosome"/>
</dbReference>
<dbReference type="InterPro" id="IPR042229">
    <property type="entry name" value="Listeria/Bacterioides_rpt_sf"/>
</dbReference>
<protein>
    <submittedName>
        <fullName evidence="3">InlB B-repeat-containing protein</fullName>
    </submittedName>
</protein>
<comment type="subcellular location">
    <subcellularLocation>
        <location evidence="1">Cell envelope</location>
    </subcellularLocation>
</comment>
<sequence>MQASKRIIVLLLALLLVLTYFPVGIFAVADYVDFDFRDPAGDDYPDLTGREDISWDEDTNTLTLTDFDLGEKRSAFLLPDDSTVVLVGENVITASETSEVGIWGWGSLTITGNGSLVIKEPFVGIVAEGNLVLSNTTIAMQGIHPEYLPTETGLSSLPPFSLLGLYAEYGKVLLDDTDLTLENFFFGINSGMFGGSKSISQVEPEEMGVSITDSNVSMTLTLSEVEFNSAAIASVEEDVDITASTVDVEGYQNAIVAGYMDYGFFAAEAPFTLQGRIAPSGNINITGSSLDLTGSGLVESYYPGHGLLAKDGDISITDSNVGLADFMVAASGGFEIRPSNRSMDETVLDTQNITVNNSQVEIRGFGYDADLEYGMPSLGLVTANGNITLTETSAIIDDVHSGIAAGVQGTGEVLFHTSNVTIGVVGDQSAMIQAVIGTVSAPIMVSEVEPDHIVLQDCYIKVPVDGSVERYETELKDLQMQLAESLIFDYIEATLEGEVVISTYPVVSFDSNGGDPVESQTVLPGEKAEEPSNPDRYGYTFDGWFTDDETFEDPWDFEAEAMTENTTLYAKWSRDPQKITYVEEDDTTGVGAAGMEENVNLPETEDESIVEITVFVKAEETDVEEDVKDKVLTELAGKGYDLLGVYDIGLFKRVTDLNGVTTEMEIDNEDITGEITVRIPLTADQAAKEKLAMAFIDEAGEVTIMEGSVVTVGEDPYFVFTTDHFSTYALVEMTREANPATGYETDVDPTEDSSGVLPYVGVALLGIAAVAWKRRRAF</sequence>
<feature type="region of interest" description="Disordered" evidence="2">
    <location>
        <begin position="512"/>
        <end position="536"/>
    </location>
</feature>
<organism evidence="3 4">
    <name type="scientific">Alkalibacter rhizosphaerae</name>
    <dbReference type="NCBI Taxonomy" id="2815577"/>
    <lineage>
        <taxon>Bacteria</taxon>
        <taxon>Bacillati</taxon>
        <taxon>Bacillota</taxon>
        <taxon>Clostridia</taxon>
        <taxon>Eubacteriales</taxon>
        <taxon>Eubacteriaceae</taxon>
        <taxon>Alkalibacter</taxon>
    </lineage>
</organism>
<dbReference type="NCBIfam" id="TIGR02543">
    <property type="entry name" value="List_Bact_rpt"/>
    <property type="match status" value="1"/>
</dbReference>
<evidence type="ECO:0000313" key="3">
    <source>
        <dbReference type="EMBL" id="QSX09259.1"/>
    </source>
</evidence>
<proteinExistence type="predicted"/>
<evidence type="ECO:0000256" key="2">
    <source>
        <dbReference type="SAM" id="MobiDB-lite"/>
    </source>
</evidence>
<dbReference type="InterPro" id="IPR013378">
    <property type="entry name" value="InlB-like_B-rpt"/>
</dbReference>